<gene>
    <name evidence="2" type="ordered locus">Zymop_1455</name>
</gene>
<dbReference type="STRING" id="579138.Zymop_1455"/>
<evidence type="ECO:0000313" key="2">
    <source>
        <dbReference type="EMBL" id="AEI38345.1"/>
    </source>
</evidence>
<dbReference type="PATRIC" id="fig|579138.3.peg.1542"/>
<dbReference type="HOGENOM" id="CLU_157347_0_0_5"/>
<sequence length="133" mass="14812">MYRSLFCMPIMATALFLTSPVMADAPQQNMSVQEFINKAKSLKRKGPFALVSPDYDLLSDIGRMSDKAWKAQLAKKPKPACPPSTDISIGDDEFMGFLKAIPPKDRNNTTVIDAYIKGMNSRYPCRNNVIASF</sequence>
<dbReference type="EMBL" id="CP002865">
    <property type="protein sequence ID" value="AEI38345.1"/>
    <property type="molecule type" value="Genomic_DNA"/>
</dbReference>
<proteinExistence type="predicted"/>
<dbReference type="eggNOG" id="ENOG502ZK98">
    <property type="taxonomic scope" value="Bacteria"/>
</dbReference>
<evidence type="ECO:0000256" key="1">
    <source>
        <dbReference type="SAM" id="SignalP"/>
    </source>
</evidence>
<feature type="signal peptide" evidence="1">
    <location>
        <begin position="1"/>
        <end position="23"/>
    </location>
</feature>
<dbReference type="RefSeq" id="WP_013934733.1">
    <property type="nucleotide sequence ID" value="NC_015709.1"/>
</dbReference>
<reference evidence="2 3" key="1">
    <citation type="journal article" date="2011" name="J. Bacteriol.">
        <title>Genome sequence of the ethanol-producing Zymomonas mobilis subsp. pomaceae lectotype strain ATCC 29192.</title>
        <authorList>
            <person name="Kouvelis V.N."/>
            <person name="Davenport K.W."/>
            <person name="Brettin T.S."/>
            <person name="Bruce D."/>
            <person name="Detter C."/>
            <person name="Han C.S."/>
            <person name="Nolan M."/>
            <person name="Tapia R."/>
            <person name="Damoulaki A."/>
            <person name="Kyrpides N.C."/>
            <person name="Typas M.A."/>
            <person name="Pappas K.M."/>
        </authorList>
    </citation>
    <scope>NUCLEOTIDE SEQUENCE [LARGE SCALE GENOMIC DNA]</scope>
    <source>
        <strain evidence="3">ATCC 29192 / DSM 22645 / JCM 10191 / CCUG 17912 / NBRC 13757 / NCIMB 11200 / NRRL B-4491 / Barker I</strain>
    </source>
</reference>
<keyword evidence="1" id="KW-0732">Signal</keyword>
<feature type="chain" id="PRO_5003370103" description="Rap1a immunity protein domain-containing protein" evidence="1">
    <location>
        <begin position="24"/>
        <end position="133"/>
    </location>
</feature>
<dbReference type="Proteomes" id="UP000000491">
    <property type="component" value="Chromosome"/>
</dbReference>
<evidence type="ECO:0008006" key="4">
    <source>
        <dbReference type="Google" id="ProtNLM"/>
    </source>
</evidence>
<organism evidence="2 3">
    <name type="scientific">Zymomonas mobilis subsp. pomaceae (strain ATCC 29192 / DSM 22645 / JCM 10191 / CCUG 17912 / NBRC 13757 / NCIMB 11200 / NRRL B-4491 / Barker I)</name>
    <dbReference type="NCBI Taxonomy" id="579138"/>
    <lineage>
        <taxon>Bacteria</taxon>
        <taxon>Pseudomonadati</taxon>
        <taxon>Pseudomonadota</taxon>
        <taxon>Alphaproteobacteria</taxon>
        <taxon>Sphingomonadales</taxon>
        <taxon>Zymomonadaceae</taxon>
        <taxon>Zymomonas</taxon>
    </lineage>
</organism>
<dbReference type="AlphaFoldDB" id="F8EVK8"/>
<protein>
    <recommendedName>
        <fullName evidence="4">Rap1a immunity protein domain-containing protein</fullName>
    </recommendedName>
</protein>
<dbReference type="KEGG" id="zmp:Zymop_1455"/>
<name>F8EVK8_ZYMMT</name>
<accession>F8EVK8</accession>
<evidence type="ECO:0000313" key="3">
    <source>
        <dbReference type="Proteomes" id="UP000000491"/>
    </source>
</evidence>